<feature type="region of interest" description="Disordered" evidence="1">
    <location>
        <begin position="366"/>
        <end position="389"/>
    </location>
</feature>
<feature type="region of interest" description="Disordered" evidence="1">
    <location>
        <begin position="479"/>
        <end position="504"/>
    </location>
</feature>
<organism evidence="2 3">
    <name type="scientific">Tetrahymena thermophila (strain SB210)</name>
    <dbReference type="NCBI Taxonomy" id="312017"/>
    <lineage>
        <taxon>Eukaryota</taxon>
        <taxon>Sar</taxon>
        <taxon>Alveolata</taxon>
        <taxon>Ciliophora</taxon>
        <taxon>Intramacronucleata</taxon>
        <taxon>Oligohymenophorea</taxon>
        <taxon>Hymenostomatida</taxon>
        <taxon>Tetrahymenina</taxon>
        <taxon>Tetrahymenidae</taxon>
        <taxon>Tetrahymena</taxon>
    </lineage>
</organism>
<reference evidence="3" key="1">
    <citation type="journal article" date="2006" name="PLoS Biol.">
        <title>Macronuclear genome sequence of the ciliate Tetrahymena thermophila, a model eukaryote.</title>
        <authorList>
            <person name="Eisen J.A."/>
            <person name="Coyne R.S."/>
            <person name="Wu M."/>
            <person name="Wu D."/>
            <person name="Thiagarajan M."/>
            <person name="Wortman J.R."/>
            <person name="Badger J.H."/>
            <person name="Ren Q."/>
            <person name="Amedeo P."/>
            <person name="Jones K.M."/>
            <person name="Tallon L.J."/>
            <person name="Delcher A.L."/>
            <person name="Salzberg S.L."/>
            <person name="Silva J.C."/>
            <person name="Haas B.J."/>
            <person name="Majoros W.H."/>
            <person name="Farzad M."/>
            <person name="Carlton J.M."/>
            <person name="Smith R.K. Jr."/>
            <person name="Garg J."/>
            <person name="Pearlman R.E."/>
            <person name="Karrer K.M."/>
            <person name="Sun L."/>
            <person name="Manning G."/>
            <person name="Elde N.C."/>
            <person name="Turkewitz A.P."/>
            <person name="Asai D.J."/>
            <person name="Wilkes D.E."/>
            <person name="Wang Y."/>
            <person name="Cai H."/>
            <person name="Collins K."/>
            <person name="Stewart B.A."/>
            <person name="Lee S.R."/>
            <person name="Wilamowska K."/>
            <person name="Weinberg Z."/>
            <person name="Ruzzo W.L."/>
            <person name="Wloga D."/>
            <person name="Gaertig J."/>
            <person name="Frankel J."/>
            <person name="Tsao C.-C."/>
            <person name="Gorovsky M.A."/>
            <person name="Keeling P.J."/>
            <person name="Waller R.F."/>
            <person name="Patron N.J."/>
            <person name="Cherry J.M."/>
            <person name="Stover N.A."/>
            <person name="Krieger C.J."/>
            <person name="del Toro C."/>
            <person name="Ryder H.F."/>
            <person name="Williamson S.C."/>
            <person name="Barbeau R.A."/>
            <person name="Hamilton E.P."/>
            <person name="Orias E."/>
        </authorList>
    </citation>
    <scope>NUCLEOTIDE SEQUENCE [LARGE SCALE GENOMIC DNA]</scope>
    <source>
        <strain evidence="3">SB210</strain>
    </source>
</reference>
<accession>I7MLS6</accession>
<dbReference type="AlphaFoldDB" id="I7MLS6"/>
<protein>
    <submittedName>
        <fullName evidence="2">Uncharacterized protein</fullName>
    </submittedName>
</protein>
<feature type="compositionally biased region" description="Polar residues" evidence="1">
    <location>
        <begin position="440"/>
        <end position="454"/>
    </location>
</feature>
<dbReference type="InParanoid" id="I7MLS6"/>
<dbReference type="EMBL" id="GG662512">
    <property type="protein sequence ID" value="EAS02986.2"/>
    <property type="molecule type" value="Genomic_DNA"/>
</dbReference>
<gene>
    <name evidence="2" type="ORF">TTHERM_00494410</name>
</gene>
<sequence length="795" mass="93919">MKRSSLLQFETSEKQLRLSSANIPQTLNEIGKTILNFDITDNVNRIQKRRVEQRREDQTKYQKEQEDILKKKLIKQNDAQIIIENMKKNEEIKEDFKVDVSSLYSSMKEQFPLFNQNNDQNQWQSIAKTIISPQSAQVSPDNSLFIELNSKRRSLFSNYNANILEKSFDSTNNIASVKQRVSFLENVKTKEKENKPSFEFDQKQWFFSHVISSNYIESALKNKTQNQIKFRRIKLGSLEKEVKFDIIENQQDNRQLIQRNRFVPKIFLDKQIILFENSQQKIPSYHPQIQKNKKAFNLNILNTKVPTSRRQSLIFYSSKDIQNQAQIEKQYKKLIQFRSENTLEYQRAQNTLLFDLIFDNIQANNVKKSKHGKSQQRTPKVNQAKQSDDNDFKTILKNVTRDNIRRKSCHCSECGDITQKQKLSQMVLLDKEKKSPVKIHSQQRQNKKNYTANCDSPNNYIRLANQNKNFSMLSHFQPEKISSQQQTQLSINSKQSNETPKQEAMNNQDEFSCMIQSQNKALKRQNSLGLVKVQNLDQSRYRTDTQDTDRYQEEMSESQQLKFRANKQFNLCITQEIYQIIMKQNRSFFIKIEALKKSQQALRDRVKENNQILKSYSPSKLKLKLILKNEDKNCVLAKFLNERQKSSRRIEEYSRRQVVSQQGQRNIYNQPQFSNNSEKQEYLKQANKIFFKNTKKNLFLKQLDEKSDNINKILGSQNIQTCRVSTADPYTLRKNYKKNDFIENFLTNRESVTRKSSDFNSKAYSSQSTFNSTKGFSREKKYLYANQDEINSQHS</sequence>
<dbReference type="GeneID" id="7843415"/>
<dbReference type="Proteomes" id="UP000009168">
    <property type="component" value="Unassembled WGS sequence"/>
</dbReference>
<dbReference type="RefSeq" id="XP_001023231.2">
    <property type="nucleotide sequence ID" value="XM_001023231.2"/>
</dbReference>
<feature type="compositionally biased region" description="Polar residues" evidence="1">
    <location>
        <begin position="375"/>
        <end position="385"/>
    </location>
</feature>
<name>I7MLS6_TETTS</name>
<feature type="region of interest" description="Disordered" evidence="1">
    <location>
        <begin position="756"/>
        <end position="775"/>
    </location>
</feature>
<feature type="region of interest" description="Disordered" evidence="1">
    <location>
        <begin position="434"/>
        <end position="454"/>
    </location>
</feature>
<keyword evidence="3" id="KW-1185">Reference proteome</keyword>
<evidence type="ECO:0000313" key="3">
    <source>
        <dbReference type="Proteomes" id="UP000009168"/>
    </source>
</evidence>
<dbReference type="KEGG" id="tet:TTHERM_00494410"/>
<evidence type="ECO:0000313" key="2">
    <source>
        <dbReference type="EMBL" id="EAS02986.2"/>
    </source>
</evidence>
<feature type="compositionally biased region" description="Polar residues" evidence="1">
    <location>
        <begin position="758"/>
        <end position="775"/>
    </location>
</feature>
<proteinExistence type="predicted"/>
<evidence type="ECO:0000256" key="1">
    <source>
        <dbReference type="SAM" id="MobiDB-lite"/>
    </source>
</evidence>